<dbReference type="EMBL" id="KN817539">
    <property type="protein sequence ID" value="KJA24052.1"/>
    <property type="molecule type" value="Genomic_DNA"/>
</dbReference>
<comment type="similarity">
    <text evidence="1 4">Belongs to the short-chain dehydrogenases/reductases (SDR) family.</text>
</comment>
<dbReference type="GO" id="GO:0016491">
    <property type="term" value="F:oxidoreductase activity"/>
    <property type="evidence" value="ECO:0007669"/>
    <property type="project" value="UniProtKB-KW"/>
</dbReference>
<dbReference type="InterPro" id="IPR052178">
    <property type="entry name" value="Sec_Metab_Biosynth_SDR"/>
</dbReference>
<keyword evidence="5" id="KW-0472">Membrane</keyword>
<dbReference type="InterPro" id="IPR002347">
    <property type="entry name" value="SDR_fam"/>
</dbReference>
<dbReference type="PRINTS" id="PR00081">
    <property type="entry name" value="GDHRDH"/>
</dbReference>
<dbReference type="PRINTS" id="PR00080">
    <property type="entry name" value="SDRFAMILY"/>
</dbReference>
<evidence type="ECO:0000313" key="7">
    <source>
        <dbReference type="Proteomes" id="UP000054270"/>
    </source>
</evidence>
<dbReference type="InterPro" id="IPR036291">
    <property type="entry name" value="NAD(P)-bd_dom_sf"/>
</dbReference>
<accession>A0A0D2L9Y9</accession>
<keyword evidence="3" id="KW-0560">Oxidoreductase</keyword>
<dbReference type="Pfam" id="PF00106">
    <property type="entry name" value="adh_short"/>
    <property type="match status" value="1"/>
</dbReference>
<organism evidence="6 7">
    <name type="scientific">Hypholoma sublateritium (strain FD-334 SS-4)</name>
    <dbReference type="NCBI Taxonomy" id="945553"/>
    <lineage>
        <taxon>Eukaryota</taxon>
        <taxon>Fungi</taxon>
        <taxon>Dikarya</taxon>
        <taxon>Basidiomycota</taxon>
        <taxon>Agaricomycotina</taxon>
        <taxon>Agaricomycetes</taxon>
        <taxon>Agaricomycetidae</taxon>
        <taxon>Agaricales</taxon>
        <taxon>Agaricineae</taxon>
        <taxon>Strophariaceae</taxon>
        <taxon>Hypholoma</taxon>
    </lineage>
</organism>
<dbReference type="Gene3D" id="3.40.50.720">
    <property type="entry name" value="NAD(P)-binding Rossmann-like Domain"/>
    <property type="match status" value="1"/>
</dbReference>
<dbReference type="SUPFAM" id="SSF51735">
    <property type="entry name" value="NAD(P)-binding Rossmann-fold domains"/>
    <property type="match status" value="1"/>
</dbReference>
<dbReference type="Proteomes" id="UP000054270">
    <property type="component" value="Unassembled WGS sequence"/>
</dbReference>
<dbReference type="AlphaFoldDB" id="A0A0D2L9Y9"/>
<dbReference type="STRING" id="945553.A0A0D2L9Y9"/>
<proteinExistence type="inferred from homology"/>
<dbReference type="OrthoDB" id="3819888at2759"/>
<evidence type="ECO:0008006" key="8">
    <source>
        <dbReference type="Google" id="ProtNLM"/>
    </source>
</evidence>
<feature type="transmembrane region" description="Helical" evidence="5">
    <location>
        <begin position="20"/>
        <end position="46"/>
    </location>
</feature>
<protein>
    <recommendedName>
        <fullName evidence="8">Short-chain dehydrogenase</fullName>
    </recommendedName>
</protein>
<dbReference type="PANTHER" id="PTHR43618:SF4">
    <property type="entry name" value="SHORT CHAIN DEHYDROGENASE_REDUCTASE FAMILY (AFU_ORTHOLOGUE AFUA_7G04540)"/>
    <property type="match status" value="1"/>
</dbReference>
<reference evidence="7" key="1">
    <citation type="submission" date="2014-04" db="EMBL/GenBank/DDBJ databases">
        <title>Evolutionary Origins and Diversification of the Mycorrhizal Mutualists.</title>
        <authorList>
            <consortium name="DOE Joint Genome Institute"/>
            <consortium name="Mycorrhizal Genomics Consortium"/>
            <person name="Kohler A."/>
            <person name="Kuo A."/>
            <person name="Nagy L.G."/>
            <person name="Floudas D."/>
            <person name="Copeland A."/>
            <person name="Barry K.W."/>
            <person name="Cichocki N."/>
            <person name="Veneault-Fourrey C."/>
            <person name="LaButti K."/>
            <person name="Lindquist E.A."/>
            <person name="Lipzen A."/>
            <person name="Lundell T."/>
            <person name="Morin E."/>
            <person name="Murat C."/>
            <person name="Riley R."/>
            <person name="Ohm R."/>
            <person name="Sun H."/>
            <person name="Tunlid A."/>
            <person name="Henrissat B."/>
            <person name="Grigoriev I.V."/>
            <person name="Hibbett D.S."/>
            <person name="Martin F."/>
        </authorList>
    </citation>
    <scope>NUCLEOTIDE SEQUENCE [LARGE SCALE GENOMIC DNA]</scope>
    <source>
        <strain evidence="7">FD-334 SS-4</strain>
    </source>
</reference>
<sequence length="299" mass="31713">MTSLYSYRPAVSNDLTGRIAIVTGGGTGIGLMIAQGFAAAGAKVYITGRRLDVLQRISSSWDKQIGGEILPLQMDVTNKLSIAAAKKVIEEKEGKIHILVNNAGQVGPVSPFLNDPNSPERKDPETLGTALFNNETFEGWADLYSINSASIFFVTTAFMGLLSKGSADVENYWSSVINTTSISGVIKVAQEHFCYNSAKAAASHLTKMLDTEFALKGIPIRVNAIAPGVYASEMTFETITPELTDKIGKGISPVPAKRSGTAQEMAGTAVYLVSRAGGYTHGQEIVIDGGFVSVNPSTV</sequence>
<evidence type="ECO:0000256" key="1">
    <source>
        <dbReference type="ARBA" id="ARBA00006484"/>
    </source>
</evidence>
<evidence type="ECO:0000256" key="3">
    <source>
        <dbReference type="ARBA" id="ARBA00023002"/>
    </source>
</evidence>
<dbReference type="OMA" id="LETMFFM"/>
<evidence type="ECO:0000256" key="5">
    <source>
        <dbReference type="SAM" id="Phobius"/>
    </source>
</evidence>
<gene>
    <name evidence="6" type="ORF">HYPSUDRAFT_39186</name>
</gene>
<keyword evidence="2" id="KW-0521">NADP</keyword>
<keyword evidence="7" id="KW-1185">Reference proteome</keyword>
<keyword evidence="5" id="KW-1133">Transmembrane helix</keyword>
<dbReference type="PANTHER" id="PTHR43618">
    <property type="entry name" value="7-ALPHA-HYDROXYSTEROID DEHYDROGENASE"/>
    <property type="match status" value="1"/>
</dbReference>
<keyword evidence="5" id="KW-0812">Transmembrane</keyword>
<evidence type="ECO:0000256" key="4">
    <source>
        <dbReference type="RuleBase" id="RU000363"/>
    </source>
</evidence>
<evidence type="ECO:0000313" key="6">
    <source>
        <dbReference type="EMBL" id="KJA24052.1"/>
    </source>
</evidence>
<evidence type="ECO:0000256" key="2">
    <source>
        <dbReference type="ARBA" id="ARBA00022857"/>
    </source>
</evidence>
<name>A0A0D2L9Y9_HYPSF</name>